<keyword evidence="3 4" id="KW-0808">Transferase</keyword>
<sequence length="526" mass="59884">MLAKPLLFCIPIAFLCTFEAAKILAVFPFETPSQCHVLTPFLRALAQRNHELTVIHAYPECETVHKVKYIRVEDKYRVFGDFNADDFLPTASKWSVFNLFSTFMIKIQLNVLQNEEVQNLMNSNATFDLVILESSNTDALYGLAAHFNAPLVGLATTGSDWSIDALVGYTGSSISEPMQPSGYRNGLTLFEQFHNWAYISEEWLMLQLLYLPQMRQVYEQFFPHLSEPFEKIRHSFSLILLNQHFSLGQPRPNVPGVVEVGGFHLTGDVPALPQDLAVFIEEATHGVIYFALGIELQSKDLSATTLRMLLQCFESLPQRVIWKYEGEPLSNVSANIYIGSWLPQRAILAHSNVKLFITHGGQLSFIETAYFGKPVLGLPHYFDQFRNIDHLTRHGLGISLDLNTLTGPVLTAAIEQVISDPQYQRSASAYSHRFRDQPMQPMQVAVYWTEYVLRYKGASHMRVPVYNMKFIDYYSLDKLLMIGGRITLLVILVVFAFFKLNPLLGLFRASWERLKWGQAPMVPQLK</sequence>
<comment type="catalytic activity">
    <reaction evidence="5">
        <text>glucuronate acceptor + UDP-alpha-D-glucuronate = acceptor beta-D-glucuronoside + UDP + H(+)</text>
        <dbReference type="Rhea" id="RHEA:21032"/>
        <dbReference type="ChEBI" id="CHEBI:15378"/>
        <dbReference type="ChEBI" id="CHEBI:58052"/>
        <dbReference type="ChEBI" id="CHEBI:58223"/>
        <dbReference type="ChEBI" id="CHEBI:132367"/>
        <dbReference type="ChEBI" id="CHEBI:132368"/>
        <dbReference type="EC" id="2.4.1.17"/>
    </reaction>
</comment>
<proteinExistence type="inferred from homology"/>
<keyword evidence="6" id="KW-1185">Reference proteome</keyword>
<dbReference type="FunFam" id="3.40.50.2000:FF:000050">
    <property type="entry name" value="UDP-glucuronosyltransferase"/>
    <property type="match status" value="1"/>
</dbReference>
<evidence type="ECO:0000313" key="7">
    <source>
        <dbReference type="RefSeq" id="XP_030374416.1"/>
    </source>
</evidence>
<dbReference type="InterPro" id="IPR002213">
    <property type="entry name" value="UDP_glucos_trans"/>
</dbReference>
<dbReference type="InterPro" id="IPR035595">
    <property type="entry name" value="UDP_glycos_trans_CS"/>
</dbReference>
<dbReference type="EC" id="2.4.1.17" evidence="5"/>
<evidence type="ECO:0000256" key="3">
    <source>
        <dbReference type="ARBA" id="ARBA00022679"/>
    </source>
</evidence>
<dbReference type="Proteomes" id="UP000504634">
    <property type="component" value="Unplaced"/>
</dbReference>
<dbReference type="PANTHER" id="PTHR48043:SF159">
    <property type="entry name" value="EG:EG0003.4 PROTEIN-RELATED"/>
    <property type="match status" value="1"/>
</dbReference>
<dbReference type="GO" id="GO:0015020">
    <property type="term" value="F:glucuronosyltransferase activity"/>
    <property type="evidence" value="ECO:0007669"/>
    <property type="project" value="UniProtKB-EC"/>
</dbReference>
<dbReference type="SUPFAM" id="SSF53756">
    <property type="entry name" value="UDP-Glycosyltransferase/glycogen phosphorylase"/>
    <property type="match status" value="1"/>
</dbReference>
<evidence type="ECO:0000256" key="1">
    <source>
        <dbReference type="ARBA" id="ARBA00009995"/>
    </source>
</evidence>
<keyword evidence="2 4" id="KW-0328">Glycosyltransferase</keyword>
<keyword evidence="5" id="KW-0472">Membrane</keyword>
<dbReference type="AlphaFoldDB" id="A0A6J2TC98"/>
<evidence type="ECO:0000256" key="2">
    <source>
        <dbReference type="ARBA" id="ARBA00022676"/>
    </source>
</evidence>
<protein>
    <recommendedName>
        <fullName evidence="5">UDP-glucuronosyltransferase</fullName>
        <ecNumber evidence="5">2.4.1.17</ecNumber>
    </recommendedName>
</protein>
<comment type="subcellular location">
    <subcellularLocation>
        <location evidence="5">Membrane</location>
        <topology evidence="5">Single-pass membrane protein</topology>
    </subcellularLocation>
</comment>
<dbReference type="CTD" id="53501"/>
<feature type="chain" id="PRO_5027164181" description="UDP-glucuronosyltransferase" evidence="5">
    <location>
        <begin position="21"/>
        <end position="526"/>
    </location>
</feature>
<evidence type="ECO:0000256" key="5">
    <source>
        <dbReference type="RuleBase" id="RU362059"/>
    </source>
</evidence>
<comment type="similarity">
    <text evidence="1 4">Belongs to the UDP-glycosyltransferase family.</text>
</comment>
<dbReference type="RefSeq" id="XP_030374416.1">
    <property type="nucleotide sequence ID" value="XM_030518556.1"/>
</dbReference>
<dbReference type="Pfam" id="PF00201">
    <property type="entry name" value="UDPGT"/>
    <property type="match status" value="1"/>
</dbReference>
<accession>A0A6J2TC98</accession>
<keyword evidence="5" id="KW-1133">Transmembrane helix</keyword>
<evidence type="ECO:0000313" key="6">
    <source>
        <dbReference type="Proteomes" id="UP000504634"/>
    </source>
</evidence>
<evidence type="ECO:0000256" key="4">
    <source>
        <dbReference type="RuleBase" id="RU003718"/>
    </source>
</evidence>
<keyword evidence="5" id="KW-0732">Signal</keyword>
<dbReference type="Gene3D" id="3.40.50.2000">
    <property type="entry name" value="Glycogen Phosphorylase B"/>
    <property type="match status" value="1"/>
</dbReference>
<name>A0A6J2TC98_DROLE</name>
<feature type="transmembrane region" description="Helical" evidence="5">
    <location>
        <begin position="479"/>
        <end position="498"/>
    </location>
</feature>
<feature type="signal peptide" evidence="5">
    <location>
        <begin position="1"/>
        <end position="20"/>
    </location>
</feature>
<dbReference type="InterPro" id="IPR050271">
    <property type="entry name" value="UDP-glycosyltransferase"/>
</dbReference>
<reference evidence="7" key="1">
    <citation type="submission" date="2025-08" db="UniProtKB">
        <authorList>
            <consortium name="RefSeq"/>
        </authorList>
    </citation>
    <scope>IDENTIFICATION</scope>
    <source>
        <strain evidence="7">11010-0011.00</strain>
        <tissue evidence="7">Whole body</tissue>
    </source>
</reference>
<organism evidence="6 7">
    <name type="scientific">Drosophila lebanonensis</name>
    <name type="common">Fruit fly</name>
    <name type="synonym">Scaptodrosophila lebanonensis</name>
    <dbReference type="NCBI Taxonomy" id="7225"/>
    <lineage>
        <taxon>Eukaryota</taxon>
        <taxon>Metazoa</taxon>
        <taxon>Ecdysozoa</taxon>
        <taxon>Arthropoda</taxon>
        <taxon>Hexapoda</taxon>
        <taxon>Insecta</taxon>
        <taxon>Pterygota</taxon>
        <taxon>Neoptera</taxon>
        <taxon>Endopterygota</taxon>
        <taxon>Diptera</taxon>
        <taxon>Brachycera</taxon>
        <taxon>Muscomorpha</taxon>
        <taxon>Ephydroidea</taxon>
        <taxon>Drosophilidae</taxon>
        <taxon>Scaptodrosophila</taxon>
    </lineage>
</organism>
<keyword evidence="5" id="KW-0812">Transmembrane</keyword>
<dbReference type="GeneID" id="115623985"/>
<dbReference type="PROSITE" id="PS00375">
    <property type="entry name" value="UDPGT"/>
    <property type="match status" value="1"/>
</dbReference>
<dbReference type="CDD" id="cd03784">
    <property type="entry name" value="GT1_Gtf-like"/>
    <property type="match status" value="1"/>
</dbReference>
<dbReference type="GO" id="GO:0016020">
    <property type="term" value="C:membrane"/>
    <property type="evidence" value="ECO:0007669"/>
    <property type="project" value="UniProtKB-SubCell"/>
</dbReference>
<gene>
    <name evidence="7" type="primary">LOC115623985</name>
</gene>
<dbReference type="OrthoDB" id="5835829at2759"/>
<dbReference type="PANTHER" id="PTHR48043">
    <property type="entry name" value="EG:EG0003.4 PROTEIN-RELATED"/>
    <property type="match status" value="1"/>
</dbReference>